<accession>A0ABY4EHH7</accession>
<reference evidence="1 2" key="1">
    <citation type="submission" date="2022-04" db="EMBL/GenBank/DDBJ databases">
        <title>Halobacillus sp. isolated from saltern.</title>
        <authorList>
            <person name="Won M."/>
            <person name="Lee C.-M."/>
            <person name="Woen H.-Y."/>
            <person name="Kwon S.-W."/>
        </authorList>
    </citation>
    <scope>NUCLEOTIDE SEQUENCE [LARGE SCALE GENOMIC DNA]</scope>
    <source>
        <strain evidence="1 2">SSBR10-3</strain>
    </source>
</reference>
<sequence length="62" mass="7420">MTLTAERKETRLDKDTLLEIMEGIHEKVEKNQIQNDQQMMKEVMQGLEPIYQDHHINTRRLA</sequence>
<evidence type="ECO:0000313" key="1">
    <source>
        <dbReference type="EMBL" id="UOQ43915.1"/>
    </source>
</evidence>
<evidence type="ECO:0000313" key="2">
    <source>
        <dbReference type="Proteomes" id="UP000831787"/>
    </source>
</evidence>
<gene>
    <name evidence="1" type="ORF">MUN89_18915</name>
</gene>
<name>A0ABY4EHH7_9BACI</name>
<dbReference type="Proteomes" id="UP000831787">
    <property type="component" value="Chromosome"/>
</dbReference>
<protein>
    <submittedName>
        <fullName evidence="1">Uncharacterized protein</fullName>
    </submittedName>
</protein>
<keyword evidence="2" id="KW-1185">Reference proteome</keyword>
<organism evidence="1 2">
    <name type="scientific">Halobacillus salinarum</name>
    <dbReference type="NCBI Taxonomy" id="2932257"/>
    <lineage>
        <taxon>Bacteria</taxon>
        <taxon>Bacillati</taxon>
        <taxon>Bacillota</taxon>
        <taxon>Bacilli</taxon>
        <taxon>Bacillales</taxon>
        <taxon>Bacillaceae</taxon>
        <taxon>Halobacillus</taxon>
    </lineage>
</organism>
<dbReference type="EMBL" id="CP095073">
    <property type="protein sequence ID" value="UOQ43915.1"/>
    <property type="molecule type" value="Genomic_DNA"/>
</dbReference>
<proteinExistence type="predicted"/>
<dbReference type="RefSeq" id="WP_244709449.1">
    <property type="nucleotide sequence ID" value="NZ_CP095073.1"/>
</dbReference>